<evidence type="ECO:0000256" key="1">
    <source>
        <dbReference type="SAM" id="SignalP"/>
    </source>
</evidence>
<proteinExistence type="predicted"/>
<evidence type="ECO:0000313" key="3">
    <source>
        <dbReference type="Proteomes" id="UP000070544"/>
    </source>
</evidence>
<name>A0A139AIZ5_GONPJ</name>
<keyword evidence="1" id="KW-0732">Signal</keyword>
<dbReference type="OrthoDB" id="10569803at2759"/>
<organism evidence="2 3">
    <name type="scientific">Gonapodya prolifera (strain JEL478)</name>
    <name type="common">Monoblepharis prolifera</name>
    <dbReference type="NCBI Taxonomy" id="1344416"/>
    <lineage>
        <taxon>Eukaryota</taxon>
        <taxon>Fungi</taxon>
        <taxon>Fungi incertae sedis</taxon>
        <taxon>Chytridiomycota</taxon>
        <taxon>Chytridiomycota incertae sedis</taxon>
        <taxon>Monoblepharidomycetes</taxon>
        <taxon>Monoblepharidales</taxon>
        <taxon>Gonapodyaceae</taxon>
        <taxon>Gonapodya</taxon>
    </lineage>
</organism>
<sequence>MPVVARVLYLAVLAGTAAAQVHTAVVLAGMCKRIEERGISGMTSEKSLARIPEEDVLMPMSVTGSLTPAPGHANGGAHKQILLPSRIVVKAKPHRRAVLIDTSSSSMLLYDQDSPTTAVSESTAIFFEAKKVE</sequence>
<accession>A0A139AIZ5</accession>
<dbReference type="Proteomes" id="UP000070544">
    <property type="component" value="Unassembled WGS sequence"/>
</dbReference>
<feature type="chain" id="PRO_5007296244" evidence="1">
    <location>
        <begin position="20"/>
        <end position="133"/>
    </location>
</feature>
<feature type="signal peptide" evidence="1">
    <location>
        <begin position="1"/>
        <end position="19"/>
    </location>
</feature>
<reference evidence="2 3" key="1">
    <citation type="journal article" date="2015" name="Genome Biol. Evol.">
        <title>Phylogenomic analyses indicate that early fungi evolved digesting cell walls of algal ancestors of land plants.</title>
        <authorList>
            <person name="Chang Y."/>
            <person name="Wang S."/>
            <person name="Sekimoto S."/>
            <person name="Aerts A.L."/>
            <person name="Choi C."/>
            <person name="Clum A."/>
            <person name="LaButti K.M."/>
            <person name="Lindquist E.A."/>
            <person name="Yee Ngan C."/>
            <person name="Ohm R.A."/>
            <person name="Salamov A.A."/>
            <person name="Grigoriev I.V."/>
            <person name="Spatafora J.W."/>
            <person name="Berbee M.L."/>
        </authorList>
    </citation>
    <scope>NUCLEOTIDE SEQUENCE [LARGE SCALE GENOMIC DNA]</scope>
    <source>
        <strain evidence="2 3">JEL478</strain>
    </source>
</reference>
<gene>
    <name evidence="2" type="ORF">M427DRAFT_55333</name>
</gene>
<keyword evidence="3" id="KW-1185">Reference proteome</keyword>
<dbReference type="EMBL" id="KQ965751">
    <property type="protein sequence ID" value="KXS16689.1"/>
    <property type="molecule type" value="Genomic_DNA"/>
</dbReference>
<evidence type="ECO:0000313" key="2">
    <source>
        <dbReference type="EMBL" id="KXS16689.1"/>
    </source>
</evidence>
<dbReference type="AlphaFoldDB" id="A0A139AIZ5"/>
<protein>
    <submittedName>
        <fullName evidence="2">Uncharacterized protein</fullName>
    </submittedName>
</protein>